<name>A0A5S9F6J4_UABAM</name>
<accession>A0A5S9F6J4</accession>
<protein>
    <submittedName>
        <fullName evidence="1">Uncharacterized protein</fullName>
    </submittedName>
</protein>
<dbReference type="Proteomes" id="UP000326354">
    <property type="component" value="Chromosome"/>
</dbReference>
<gene>
    <name evidence="1" type="ORF">UABAM_06173</name>
</gene>
<dbReference type="RefSeq" id="WP_151971760.1">
    <property type="nucleotide sequence ID" value="NZ_AP019860.1"/>
</dbReference>
<keyword evidence="2" id="KW-1185">Reference proteome</keyword>
<reference evidence="1 2" key="1">
    <citation type="submission" date="2019-08" db="EMBL/GenBank/DDBJ databases">
        <title>Complete genome sequence of Candidatus Uab amorphum.</title>
        <authorList>
            <person name="Shiratori T."/>
            <person name="Suzuki S."/>
            <person name="Kakizawa Y."/>
            <person name="Ishida K."/>
        </authorList>
    </citation>
    <scope>NUCLEOTIDE SEQUENCE [LARGE SCALE GENOMIC DNA]</scope>
    <source>
        <strain evidence="1 2">SRT547</strain>
    </source>
</reference>
<organism evidence="1 2">
    <name type="scientific">Uabimicrobium amorphum</name>
    <dbReference type="NCBI Taxonomy" id="2596890"/>
    <lineage>
        <taxon>Bacteria</taxon>
        <taxon>Pseudomonadati</taxon>
        <taxon>Planctomycetota</taxon>
        <taxon>Candidatus Uabimicrobiia</taxon>
        <taxon>Candidatus Uabimicrobiales</taxon>
        <taxon>Candidatus Uabimicrobiaceae</taxon>
        <taxon>Candidatus Uabimicrobium</taxon>
    </lineage>
</organism>
<sequence length="90" mass="10900">MAKQCLYCGVSDEIIPVTFVDNVCKRCIRIQCFQMIRDGLFQQIIERDIQYAESMMQIAKEFKERNPYEYLQIAEKVRQDFEEYMTLLLW</sequence>
<dbReference type="EMBL" id="AP019860">
    <property type="protein sequence ID" value="BBM87758.1"/>
    <property type="molecule type" value="Genomic_DNA"/>
</dbReference>
<evidence type="ECO:0000313" key="2">
    <source>
        <dbReference type="Proteomes" id="UP000326354"/>
    </source>
</evidence>
<evidence type="ECO:0000313" key="1">
    <source>
        <dbReference type="EMBL" id="BBM87758.1"/>
    </source>
</evidence>
<dbReference type="KEGG" id="uam:UABAM_06173"/>
<proteinExistence type="predicted"/>
<dbReference type="AlphaFoldDB" id="A0A5S9F6J4"/>